<dbReference type="PANTHER" id="PTHR10408">
    <property type="entry name" value="STEROL O-ACYLTRANSFERASE"/>
    <property type="match status" value="1"/>
</dbReference>
<evidence type="ECO:0000256" key="8">
    <source>
        <dbReference type="ARBA" id="ARBA00023315"/>
    </source>
</evidence>
<protein>
    <submittedName>
        <fullName evidence="11">Sterol O-acyltransferase 1-like isoform X1</fullName>
    </submittedName>
</protein>
<dbReference type="Proteomes" id="UP000695022">
    <property type="component" value="Unplaced"/>
</dbReference>
<evidence type="ECO:0000256" key="6">
    <source>
        <dbReference type="ARBA" id="ARBA00022989"/>
    </source>
</evidence>
<evidence type="ECO:0000256" key="3">
    <source>
        <dbReference type="ARBA" id="ARBA00022679"/>
    </source>
</evidence>
<comment type="similarity">
    <text evidence="2">Belongs to the membrane-bound acyltransferase family. Sterol o-acyltransferase subfamily.</text>
</comment>
<evidence type="ECO:0000256" key="9">
    <source>
        <dbReference type="SAM" id="Phobius"/>
    </source>
</evidence>
<feature type="transmembrane region" description="Helical" evidence="9">
    <location>
        <begin position="269"/>
        <end position="287"/>
    </location>
</feature>
<evidence type="ECO:0000256" key="1">
    <source>
        <dbReference type="ARBA" id="ARBA00004477"/>
    </source>
</evidence>
<evidence type="ECO:0000313" key="11">
    <source>
        <dbReference type="RefSeq" id="XP_014678012.1"/>
    </source>
</evidence>
<dbReference type="InterPro" id="IPR014371">
    <property type="entry name" value="Oat_ACAT_DAG_ARE"/>
</dbReference>
<feature type="transmembrane region" description="Helical" evidence="9">
    <location>
        <begin position="231"/>
        <end position="254"/>
    </location>
</feature>
<keyword evidence="4 9" id="KW-0812">Transmembrane</keyword>
<dbReference type="Pfam" id="PF03062">
    <property type="entry name" value="MBOAT"/>
    <property type="match status" value="1"/>
</dbReference>
<organism evidence="10 11">
    <name type="scientific">Priapulus caudatus</name>
    <name type="common">Priapulid worm</name>
    <dbReference type="NCBI Taxonomy" id="37621"/>
    <lineage>
        <taxon>Eukaryota</taxon>
        <taxon>Metazoa</taxon>
        <taxon>Ecdysozoa</taxon>
        <taxon>Scalidophora</taxon>
        <taxon>Priapulida</taxon>
        <taxon>Priapulimorpha</taxon>
        <taxon>Priapulimorphida</taxon>
        <taxon>Priapulidae</taxon>
        <taxon>Priapulus</taxon>
    </lineage>
</organism>
<evidence type="ECO:0000256" key="4">
    <source>
        <dbReference type="ARBA" id="ARBA00022692"/>
    </source>
</evidence>
<gene>
    <name evidence="11" type="primary">LOC106817825</name>
</gene>
<comment type="subcellular location">
    <subcellularLocation>
        <location evidence="1">Endoplasmic reticulum membrane</location>
        <topology evidence="1">Multi-pass membrane protein</topology>
    </subcellularLocation>
</comment>
<evidence type="ECO:0000256" key="7">
    <source>
        <dbReference type="ARBA" id="ARBA00023136"/>
    </source>
</evidence>
<evidence type="ECO:0000256" key="5">
    <source>
        <dbReference type="ARBA" id="ARBA00022824"/>
    </source>
</evidence>
<accession>A0ABM1F0P1</accession>
<feature type="transmembrane region" description="Helical" evidence="9">
    <location>
        <begin position="411"/>
        <end position="434"/>
    </location>
</feature>
<keyword evidence="10" id="KW-1185">Reference proteome</keyword>
<keyword evidence="8" id="KW-0012">Acyltransferase</keyword>
<name>A0ABM1F0P1_PRICU</name>
<dbReference type="GeneID" id="106817825"/>
<dbReference type="RefSeq" id="XP_014678012.1">
    <property type="nucleotide sequence ID" value="XM_014822526.1"/>
</dbReference>
<feature type="transmembrane region" description="Helical" evidence="9">
    <location>
        <begin position="519"/>
        <end position="537"/>
    </location>
</feature>
<reference evidence="11" key="1">
    <citation type="submission" date="2025-08" db="UniProtKB">
        <authorList>
            <consortium name="RefSeq"/>
        </authorList>
    </citation>
    <scope>IDENTIFICATION</scope>
</reference>
<feature type="transmembrane region" description="Helical" evidence="9">
    <location>
        <begin position="372"/>
        <end position="391"/>
    </location>
</feature>
<dbReference type="PANTHER" id="PTHR10408:SF8">
    <property type="entry name" value="O-ACYLTRANSFERASE"/>
    <property type="match status" value="1"/>
</dbReference>
<sequence>MATKSVYVHGSVNLSCKSHRGILKKNATCFMSEVAKQQIIMTAVTAYCPRNPWSWREPGKNGISLETILTRDISCKTCSSHMKASDIFSQVNEPAPQNIFKEMKLEKIRERTQKLREDVLEQVNSQVNDKFEDYLAEVEHIESDVFQKNGDTTTHFSQKKTPGELPDKVFVTRESLLTELLEVSHVRSIYHVFVAILILFTLNTLIQDYLDTGRLVLDFSLILWAMGKIPQVMFVWAVMMLSTMAIVFCTLQFWAGSRTPLKTWQASDYFWLAIYIVYMCLFLYFPMRWVLIYQLPPASTTIIVAEQTRLIMKTHSFVRETITRVVNFKAKDDEETDQQFPDFSCYLYFLFAPTLVYRDHYPRTSKVRWNHVATNFAEVVASLIYVSFIFTRFCMPVFRNFNADHVNIQNYILASFGCVLPGTLVLFIAFFAILHSWLNAFAEMLRFGDRMFYKDWWNSTSFSAYYRTWNVVVHDWLYTYVYRDVYHIVGDSHRTLAMMFVFVLSAVFHEYILTMAMGFFYPVLFFMFAGAGFSFTLPH</sequence>
<keyword evidence="6 9" id="KW-1133">Transmembrane helix</keyword>
<evidence type="ECO:0000256" key="2">
    <source>
        <dbReference type="ARBA" id="ARBA00009010"/>
    </source>
</evidence>
<dbReference type="InterPro" id="IPR004299">
    <property type="entry name" value="MBOAT_fam"/>
</dbReference>
<feature type="transmembrane region" description="Helical" evidence="9">
    <location>
        <begin position="496"/>
        <end position="513"/>
    </location>
</feature>
<evidence type="ECO:0000313" key="10">
    <source>
        <dbReference type="Proteomes" id="UP000695022"/>
    </source>
</evidence>
<keyword evidence="5" id="KW-0256">Endoplasmic reticulum</keyword>
<feature type="transmembrane region" description="Helical" evidence="9">
    <location>
        <begin position="189"/>
        <end position="210"/>
    </location>
</feature>
<keyword evidence="7 9" id="KW-0472">Membrane</keyword>
<proteinExistence type="inferred from homology"/>
<keyword evidence="3" id="KW-0808">Transferase</keyword>